<evidence type="ECO:0000313" key="6">
    <source>
        <dbReference type="Proteomes" id="UP000295134"/>
    </source>
</evidence>
<reference evidence="2 6" key="1">
    <citation type="submission" date="2019-03" db="EMBL/GenBank/DDBJ databases">
        <title>Long-read sequencing reveals hyperdense prophage content in a complex bacterial symbiont genome.</title>
        <authorList>
            <person name="Frost C.L."/>
            <person name="Siozios S."/>
            <person name="Nadal-Jimenez P."/>
            <person name="Brockhurst M.A."/>
            <person name="King K.C."/>
            <person name="Darby A.C."/>
            <person name="Hurst G.D.D."/>
        </authorList>
    </citation>
    <scope>NUCLEOTIDE SEQUENCE [LARGE SCALE GENOMIC DNA]</scope>
    <source>
        <strain evidence="2 6">FIN</strain>
    </source>
</reference>
<dbReference type="RefSeq" id="WP_026823570.1">
    <property type="nucleotide sequence ID" value="NZ_CP038613.1"/>
</dbReference>
<dbReference type="KEGG" id="ans:ArsFIN_18030"/>
<evidence type="ECO:0000259" key="1">
    <source>
        <dbReference type="Pfam" id="PF13264"/>
    </source>
</evidence>
<dbReference type="Proteomes" id="UP001177595">
    <property type="component" value="Chromosome"/>
</dbReference>
<evidence type="ECO:0000313" key="3">
    <source>
        <dbReference type="EMBL" id="WGM00369.1"/>
    </source>
</evidence>
<name>A0A4P7KTU9_9GAMM</name>
<dbReference type="Proteomes" id="UP001177592">
    <property type="component" value="Chromosome"/>
</dbReference>
<evidence type="ECO:0000313" key="7">
    <source>
        <dbReference type="Proteomes" id="UP001177592"/>
    </source>
</evidence>
<reference evidence="3" key="2">
    <citation type="submission" date="2023-04" db="EMBL/GenBank/DDBJ databases">
        <title>Genome dynamics across the evolutionary transition to endosymbiosis.</title>
        <authorList>
            <person name="Siozios S."/>
            <person name="Nadal-Jimenez P."/>
            <person name="Azagi T."/>
            <person name="Sprong H."/>
            <person name="Frost C.L."/>
            <person name="Parratt S.R."/>
            <person name="Taylor G."/>
            <person name="Brettell L."/>
            <person name="Lew K.C."/>
            <person name="Croft L."/>
            <person name="King K.C."/>
            <person name="Brockhurst M.A."/>
            <person name="Hypsa V."/>
            <person name="Novakova E."/>
            <person name="Darby A.C."/>
            <person name="Hurst G.D.D."/>
        </authorList>
    </citation>
    <scope>NUCLEOTIDE SEQUENCE</scope>
    <source>
        <strain evidence="5">ANv_CAN</strain>
        <strain evidence="3">APv</strain>
    </source>
</reference>
<sequence length="456" mass="51578">MSMSNVDFTRPEYKLFVLQWALVRTVCKGDDSVKSYLPILEESNKERKRKRNSDYQDRAVFYPITGHTRNGMIGMAFKKDPLVEIDERLAYLKEDADGAGSSLYQLAQSSLESVLEVGRHGLYVDYNNESKQVYFFQYKAEDIINWRMQRINGRNRLTLVVLRETVEEQDGFGFKDAIQYRVLAIEEGKFICRVYRKPAGNSVYQIDVEYIPDRGGSGAWEEIPFTFIGAQNNDHTIDEAPLLGLAKINLGHYRNSADYEDSVFFCGQVQPYISGLKDEWRDWLEKKGILVGSRSPILLPEQGSCGYIQAQPNMLAKEAMDSKRDYMVGLGAQLVSADSKVKTVIQSVGELSAQTSVLSICCANVSEGLTKGLKWCAEYAGAEPDKCAFEINRDLVNHIADSTMIREIVSAWQSSAIRQSDLVRNLQKFDIINPADEVDDVIDELNNQQPTMIGER</sequence>
<protein>
    <submittedName>
        <fullName evidence="3">DUF4055 domain-containing protein</fullName>
    </submittedName>
</protein>
<accession>A0A4P7KTU9</accession>
<dbReference type="EMBL" id="CP123504">
    <property type="protein sequence ID" value="WGM00369.1"/>
    <property type="molecule type" value="Genomic_DNA"/>
</dbReference>
<organism evidence="2 6">
    <name type="scientific">Arsenophonus nasoniae</name>
    <name type="common">son-killer infecting Nasonia vitripennis</name>
    <dbReference type="NCBI Taxonomy" id="638"/>
    <lineage>
        <taxon>Bacteria</taxon>
        <taxon>Pseudomonadati</taxon>
        <taxon>Pseudomonadota</taxon>
        <taxon>Gammaproteobacteria</taxon>
        <taxon>Enterobacterales</taxon>
        <taxon>Morganellaceae</taxon>
        <taxon>Arsenophonus</taxon>
    </lineage>
</organism>
<keyword evidence="7" id="KW-1185">Reference proteome</keyword>
<dbReference type="GeneID" id="96876931"/>
<evidence type="ECO:0000313" key="5">
    <source>
        <dbReference type="EMBL" id="WGM07251.1"/>
    </source>
</evidence>
<dbReference type="Proteomes" id="UP000295134">
    <property type="component" value="Chromosome"/>
</dbReference>
<dbReference type="InterPro" id="IPR025129">
    <property type="entry name" value="DUF4055"/>
</dbReference>
<evidence type="ECO:0000313" key="4">
    <source>
        <dbReference type="EMBL" id="WGM01916.1"/>
    </source>
</evidence>
<dbReference type="AlphaFoldDB" id="A0A4P7KTU9"/>
<gene>
    <name evidence="2" type="ORF">ArsFIN_18030</name>
    <name evidence="4" type="ORF">QE210_01945</name>
    <name evidence="3" type="ORF">QE210_10820</name>
    <name evidence="5" type="ORF">QE258_08350</name>
</gene>
<dbReference type="Pfam" id="PF13264">
    <property type="entry name" value="DUF4055"/>
    <property type="match status" value="1"/>
</dbReference>
<feature type="domain" description="DUF4055" evidence="1">
    <location>
        <begin position="241"/>
        <end position="380"/>
    </location>
</feature>
<proteinExistence type="predicted"/>
<dbReference type="EMBL" id="CP123504">
    <property type="protein sequence ID" value="WGM01916.1"/>
    <property type="molecule type" value="Genomic_DNA"/>
</dbReference>
<dbReference type="EMBL" id="CP123523">
    <property type="protein sequence ID" value="WGM07251.1"/>
    <property type="molecule type" value="Genomic_DNA"/>
</dbReference>
<evidence type="ECO:0000313" key="2">
    <source>
        <dbReference type="EMBL" id="QBY43236.1"/>
    </source>
</evidence>
<dbReference type="EMBL" id="CP038613">
    <property type="protein sequence ID" value="QBY43236.1"/>
    <property type="molecule type" value="Genomic_DNA"/>
</dbReference>